<dbReference type="RefSeq" id="XP_062727147.1">
    <property type="nucleotide sequence ID" value="XM_062870870.1"/>
</dbReference>
<evidence type="ECO:0000313" key="2">
    <source>
        <dbReference type="Proteomes" id="UP001273166"/>
    </source>
</evidence>
<dbReference type="Gene3D" id="3.40.50.720">
    <property type="entry name" value="NAD(P)-binding Rossmann-like Domain"/>
    <property type="match status" value="1"/>
</dbReference>
<dbReference type="GeneID" id="87889699"/>
<evidence type="ECO:0000313" key="1">
    <source>
        <dbReference type="EMBL" id="KAK3311367.1"/>
    </source>
</evidence>
<proteinExistence type="predicted"/>
<dbReference type="EMBL" id="JAUDZG010000001">
    <property type="protein sequence ID" value="KAK3311367.1"/>
    <property type="molecule type" value="Genomic_DNA"/>
</dbReference>
<keyword evidence="2" id="KW-1185">Reference proteome</keyword>
<name>A0AAJ0H434_9PEZI</name>
<protein>
    <submittedName>
        <fullName evidence="1">Uncharacterized protein</fullName>
    </submittedName>
</protein>
<organism evidence="1 2">
    <name type="scientific">Chaetomium strumarium</name>
    <dbReference type="NCBI Taxonomy" id="1170767"/>
    <lineage>
        <taxon>Eukaryota</taxon>
        <taxon>Fungi</taxon>
        <taxon>Dikarya</taxon>
        <taxon>Ascomycota</taxon>
        <taxon>Pezizomycotina</taxon>
        <taxon>Sordariomycetes</taxon>
        <taxon>Sordariomycetidae</taxon>
        <taxon>Sordariales</taxon>
        <taxon>Chaetomiaceae</taxon>
        <taxon>Chaetomium</taxon>
    </lineage>
</organism>
<sequence length="175" mass="19569">MSVYINMKHQTSKTYILGRLILAVRSPAKGEAAAKQLRQKVRDTQIDVWEVDMLSYASVQAFAEWCKTLSRINFCHPQRGGRRRSSTLPARRWHASGYIAMFSARQEKSITLKVLGAPSVGSSDNIRGTKSVFALSPSLGERQLLAFVVAQRYSTTIPTHHSPVLVDLKLQVVLE</sequence>
<comment type="caution">
    <text evidence="1">The sequence shown here is derived from an EMBL/GenBank/DDBJ whole genome shotgun (WGS) entry which is preliminary data.</text>
</comment>
<reference evidence="1" key="1">
    <citation type="journal article" date="2023" name="Mol. Phylogenet. Evol.">
        <title>Genome-scale phylogeny and comparative genomics of the fungal order Sordariales.</title>
        <authorList>
            <person name="Hensen N."/>
            <person name="Bonometti L."/>
            <person name="Westerberg I."/>
            <person name="Brannstrom I.O."/>
            <person name="Guillou S."/>
            <person name="Cros-Aarteil S."/>
            <person name="Calhoun S."/>
            <person name="Haridas S."/>
            <person name="Kuo A."/>
            <person name="Mondo S."/>
            <person name="Pangilinan J."/>
            <person name="Riley R."/>
            <person name="LaButti K."/>
            <person name="Andreopoulos B."/>
            <person name="Lipzen A."/>
            <person name="Chen C."/>
            <person name="Yan M."/>
            <person name="Daum C."/>
            <person name="Ng V."/>
            <person name="Clum A."/>
            <person name="Steindorff A."/>
            <person name="Ohm R.A."/>
            <person name="Martin F."/>
            <person name="Silar P."/>
            <person name="Natvig D.O."/>
            <person name="Lalanne C."/>
            <person name="Gautier V."/>
            <person name="Ament-Velasquez S.L."/>
            <person name="Kruys A."/>
            <person name="Hutchinson M.I."/>
            <person name="Powell A.J."/>
            <person name="Barry K."/>
            <person name="Miller A.N."/>
            <person name="Grigoriev I.V."/>
            <person name="Debuchy R."/>
            <person name="Gladieux P."/>
            <person name="Hiltunen Thoren M."/>
            <person name="Johannesson H."/>
        </authorList>
    </citation>
    <scope>NUCLEOTIDE SEQUENCE</scope>
    <source>
        <strain evidence="1">CBS 333.67</strain>
    </source>
</reference>
<dbReference type="Proteomes" id="UP001273166">
    <property type="component" value="Unassembled WGS sequence"/>
</dbReference>
<reference evidence="1" key="2">
    <citation type="submission" date="2023-06" db="EMBL/GenBank/DDBJ databases">
        <authorList>
            <consortium name="Lawrence Berkeley National Laboratory"/>
            <person name="Mondo S.J."/>
            <person name="Hensen N."/>
            <person name="Bonometti L."/>
            <person name="Westerberg I."/>
            <person name="Brannstrom I.O."/>
            <person name="Guillou S."/>
            <person name="Cros-Aarteil S."/>
            <person name="Calhoun S."/>
            <person name="Haridas S."/>
            <person name="Kuo A."/>
            <person name="Pangilinan J."/>
            <person name="Riley R."/>
            <person name="Labutti K."/>
            <person name="Andreopoulos B."/>
            <person name="Lipzen A."/>
            <person name="Chen C."/>
            <person name="Yanf M."/>
            <person name="Daum C."/>
            <person name="Ng V."/>
            <person name="Clum A."/>
            <person name="Steindorff A."/>
            <person name="Ohm R."/>
            <person name="Martin F."/>
            <person name="Silar P."/>
            <person name="Natvig D."/>
            <person name="Lalanne C."/>
            <person name="Gautier V."/>
            <person name="Ament-Velasquez S.L."/>
            <person name="Kruys A."/>
            <person name="Hutchinson M.I."/>
            <person name="Powell A.J."/>
            <person name="Barry K."/>
            <person name="Miller A.N."/>
            <person name="Grigoriev I.V."/>
            <person name="Debuchy R."/>
            <person name="Gladieux P."/>
            <person name="Thoren M.H."/>
            <person name="Johannesson H."/>
        </authorList>
    </citation>
    <scope>NUCLEOTIDE SEQUENCE</scope>
    <source>
        <strain evidence="1">CBS 333.67</strain>
    </source>
</reference>
<accession>A0AAJ0H434</accession>
<dbReference type="AlphaFoldDB" id="A0AAJ0H434"/>
<gene>
    <name evidence="1" type="ORF">B0T15DRAFT_571747</name>
</gene>